<evidence type="ECO:0000313" key="2">
    <source>
        <dbReference type="EMBL" id="EHG23506.1"/>
    </source>
</evidence>
<dbReference type="PANTHER" id="PTHR43179:SF7">
    <property type="entry name" value="RHAMNOSYLTRANSFERASE WBBL"/>
    <property type="match status" value="1"/>
</dbReference>
<evidence type="ECO:0000259" key="1">
    <source>
        <dbReference type="Pfam" id="PF00535"/>
    </source>
</evidence>
<organism evidence="2 3">
    <name type="scientific">Selenomonas noxia F0398</name>
    <dbReference type="NCBI Taxonomy" id="702437"/>
    <lineage>
        <taxon>Bacteria</taxon>
        <taxon>Bacillati</taxon>
        <taxon>Bacillota</taxon>
        <taxon>Negativicutes</taxon>
        <taxon>Selenomonadales</taxon>
        <taxon>Selenomonadaceae</taxon>
        <taxon>Selenomonas</taxon>
    </lineage>
</organism>
<dbReference type="Gene3D" id="3.90.550.10">
    <property type="entry name" value="Spore Coat Polysaccharide Biosynthesis Protein SpsA, Chain A"/>
    <property type="match status" value="1"/>
</dbReference>
<comment type="caution">
    <text evidence="2">The sequence shown here is derived from an EMBL/GenBank/DDBJ whole genome shotgun (WGS) entry which is preliminary data.</text>
</comment>
<reference evidence="2 3" key="1">
    <citation type="submission" date="2011-08" db="EMBL/GenBank/DDBJ databases">
        <title>The Genome Sequence of Selenomonas noxia F0398.</title>
        <authorList>
            <consortium name="The Broad Institute Genome Sequencing Platform"/>
            <person name="Earl A."/>
            <person name="Ward D."/>
            <person name="Feldgarden M."/>
            <person name="Gevers D."/>
            <person name="Izard J."/>
            <person name="Ganesan A."/>
            <person name="Blanton J.M."/>
            <person name="Baranova O.V."/>
            <person name="Tanner A.C."/>
            <person name="Dewhirst F.E."/>
            <person name="Young S.K."/>
            <person name="Zeng Q."/>
            <person name="Gargeya S."/>
            <person name="Fitzgerald M."/>
            <person name="Haas B."/>
            <person name="Abouelleil A."/>
            <person name="Alvarado L."/>
            <person name="Arachchi H.M."/>
            <person name="Berlin A."/>
            <person name="Brown A."/>
            <person name="Chapman S.B."/>
            <person name="Chen Z."/>
            <person name="Dunbar C."/>
            <person name="Freedman E."/>
            <person name="Gearin G."/>
            <person name="Gellesch M."/>
            <person name="Goldberg J."/>
            <person name="Griggs A."/>
            <person name="Gujja S."/>
            <person name="Heiman D."/>
            <person name="Howarth C."/>
            <person name="Larson L."/>
            <person name="Lui A."/>
            <person name="MacDonald P.J.P."/>
            <person name="Montmayeur A."/>
            <person name="Murphy C."/>
            <person name="Neiman D."/>
            <person name="Pearson M."/>
            <person name="Priest M."/>
            <person name="Roberts A."/>
            <person name="Saif S."/>
            <person name="Shea T."/>
            <person name="Shenoy N."/>
            <person name="Sisk P."/>
            <person name="Stolte C."/>
            <person name="Sykes S."/>
            <person name="Wortman J."/>
            <person name="Nusbaum C."/>
            <person name="Birren B."/>
        </authorList>
    </citation>
    <scope>NUCLEOTIDE SEQUENCE [LARGE SCALE GENOMIC DNA]</scope>
    <source>
        <strain evidence="2 3">F0398</strain>
    </source>
</reference>
<dbReference type="RefSeq" id="WP_006696974.1">
    <property type="nucleotide sequence ID" value="NZ_JH376861.1"/>
</dbReference>
<protein>
    <recommendedName>
        <fullName evidence="1">Glycosyltransferase 2-like domain-containing protein</fullName>
    </recommendedName>
</protein>
<accession>A0ABN0DN42</accession>
<dbReference type="Gene3D" id="3.40.50.150">
    <property type="entry name" value="Vaccinia Virus protein VP39"/>
    <property type="match status" value="1"/>
</dbReference>
<dbReference type="InterPro" id="IPR001173">
    <property type="entry name" value="Glyco_trans_2-like"/>
</dbReference>
<dbReference type="SUPFAM" id="SSF53448">
    <property type="entry name" value="Nucleotide-diphospho-sugar transferases"/>
    <property type="match status" value="1"/>
</dbReference>
<dbReference type="EMBL" id="ADGH01000018">
    <property type="protein sequence ID" value="EHG23506.1"/>
    <property type="molecule type" value="Genomic_DNA"/>
</dbReference>
<dbReference type="Proteomes" id="UP000003175">
    <property type="component" value="Unassembled WGS sequence"/>
</dbReference>
<sequence>MDMRPEQTEITIVDSERREPVIYGEVLDLYANREKSAAAVSEPDDPFVSIYFQAYNHLEDYTKPALEALFKYTADIDYELILVDNGSSDGTFEYFKSLQHPRKRIYRITKNIGAFFGYIAAKNASRGRFLRGKYFVGFPNDILVTKNWLKNMLICMESDERIGFVVPMSDNVTNLQHVDLGYSDFEDMQEKAAAFNVSDPRKWHDRLRLIPTVCVIRTALREFYEGDYAFIYDFSDDDISFVYRRLGYRIVLCGDVFVHHEGSTIGGADPAKYAESIQGGRALFRRKYHGIDAWDDVTNFEIYMRKILFEHAKMRDDVRILGIDVRCGTPIMEIRNTLREHGVEHVEVTAYTTDPKYWQDLSSFCDGRVYCGDVDRLTRKIGNERYDYIIMGEYVDRYEDALAAIRTAAEHLREGGAFVFKMRNYDIPYDPQAAVNAMQNPPSPLKQGLRGLEEELRQLPYDAEIYPYMEEVYDIRERLFAELRQMEEYRSNPGIREIFSEERFDALMTQYAVVLRKSV</sequence>
<dbReference type="InterPro" id="IPR029044">
    <property type="entry name" value="Nucleotide-diphossugar_trans"/>
</dbReference>
<dbReference type="InterPro" id="IPR029063">
    <property type="entry name" value="SAM-dependent_MTases_sf"/>
</dbReference>
<gene>
    <name evidence="2" type="ORF">HMPREF9432_01782</name>
</gene>
<keyword evidence="3" id="KW-1185">Reference proteome</keyword>
<dbReference type="PANTHER" id="PTHR43179">
    <property type="entry name" value="RHAMNOSYLTRANSFERASE WBBL"/>
    <property type="match status" value="1"/>
</dbReference>
<name>A0ABN0DN42_9FIRM</name>
<evidence type="ECO:0000313" key="3">
    <source>
        <dbReference type="Proteomes" id="UP000003175"/>
    </source>
</evidence>
<feature type="domain" description="Glycosyltransferase 2-like" evidence="1">
    <location>
        <begin position="51"/>
        <end position="166"/>
    </location>
</feature>
<dbReference type="Pfam" id="PF00535">
    <property type="entry name" value="Glycos_transf_2"/>
    <property type="match status" value="1"/>
</dbReference>
<proteinExistence type="predicted"/>
<dbReference type="SUPFAM" id="SSF53335">
    <property type="entry name" value="S-adenosyl-L-methionine-dependent methyltransferases"/>
    <property type="match status" value="1"/>
</dbReference>